<proteinExistence type="predicted"/>
<accession>A0ABP2J301</accession>
<organism evidence="1 2">
    <name type="scientific">Fannyhessea vaginae PB189-T1-4</name>
    <dbReference type="NCBI Taxonomy" id="866774"/>
    <lineage>
        <taxon>Bacteria</taxon>
        <taxon>Bacillati</taxon>
        <taxon>Actinomycetota</taxon>
        <taxon>Coriobacteriia</taxon>
        <taxon>Coriobacteriales</taxon>
        <taxon>Atopobiaceae</taxon>
        <taxon>Fannyhessea</taxon>
    </lineage>
</organism>
<protein>
    <submittedName>
        <fullName evidence="1">Uncharacterized protein</fullName>
    </submittedName>
</protein>
<keyword evidence="2" id="KW-1185">Reference proteome</keyword>
<evidence type="ECO:0000313" key="2">
    <source>
        <dbReference type="Proteomes" id="UP000004431"/>
    </source>
</evidence>
<sequence length="38" mass="4420">MRFYGFLKPVRCLLKPIKRTVLRFLQDGALIALQTSLL</sequence>
<dbReference type="EMBL" id="AEDQ01000033">
    <property type="protein sequence ID" value="EFL43639.1"/>
    <property type="molecule type" value="Genomic_DNA"/>
</dbReference>
<comment type="caution">
    <text evidence="1">The sequence shown here is derived from an EMBL/GenBank/DDBJ whole genome shotgun (WGS) entry which is preliminary data.</text>
</comment>
<name>A0ABP2J301_9ACTN</name>
<reference evidence="1 2" key="1">
    <citation type="submission" date="2010-08" db="EMBL/GenBank/DDBJ databases">
        <authorList>
            <person name="Durkin A.S."/>
            <person name="Madupu R."/>
            <person name="Torralba M."/>
            <person name="Gillis M."/>
            <person name="Methe B."/>
            <person name="Sutton G."/>
            <person name="Nelson K.E."/>
        </authorList>
    </citation>
    <scope>NUCLEOTIDE SEQUENCE [LARGE SCALE GENOMIC DNA]</scope>
    <source>
        <strain evidence="1 2">PB189-T1-4</strain>
    </source>
</reference>
<evidence type="ECO:0000313" key="1">
    <source>
        <dbReference type="EMBL" id="EFL43639.1"/>
    </source>
</evidence>
<gene>
    <name evidence="1" type="ORF">HMPREF9248_0718</name>
</gene>
<dbReference type="Proteomes" id="UP000004431">
    <property type="component" value="Unassembled WGS sequence"/>
</dbReference>